<keyword evidence="1" id="KW-0560">Oxidoreductase</keyword>
<feature type="domain" description="Luciferase-like" evidence="3">
    <location>
        <begin position="41"/>
        <end position="348"/>
    </location>
</feature>
<dbReference type="PANTHER" id="PTHR30137">
    <property type="entry name" value="LUCIFERASE-LIKE MONOOXYGENASE"/>
    <property type="match status" value="1"/>
</dbReference>
<sequence length="384" mass="43542">MNDFLKEKLAGLTPQQREQLRQRSAKRAQQPLPEAAGELDFSLFFFSANDEEGAVNKYDMLFRCAEFGDKHGINAIWLPERHFTPFGGLYPNPSVLAAALAVRTENLELRAGSVVVPLHNPVRIVEEWSVVDNLSGGRVALALASGWHKGDFALLPEAWHDRRERVASGMQQMQRLWRGEAVAIPGVDGESVEVRTWPRPIQPTLRYWLTCSSPEGWRRAGEQGCNVLCMLGHSLSLLEENIHNYRQTRERAGFDPQSGVISIMLHTYLDNDIQRAKELVRAPMLRYLEGYIRQYDNLVEADIRQNVNANKAQFLDFAFERYFEQAALFGPVEKCRRLTHTLSAMGVNEIACLIDFGIPLDATLTSLALLRELAPTHFREQKVN</sequence>
<dbReference type="GO" id="GO:0004497">
    <property type="term" value="F:monooxygenase activity"/>
    <property type="evidence" value="ECO:0007669"/>
    <property type="project" value="UniProtKB-KW"/>
</dbReference>
<evidence type="ECO:0000313" key="4">
    <source>
        <dbReference type="EMBL" id="QDX31426.1"/>
    </source>
</evidence>
<dbReference type="KEGG" id="dic:Dpoa569_0003447"/>
<organism evidence="4 5">
    <name type="scientific">Dickeya poaceiphila</name>
    <dbReference type="NCBI Taxonomy" id="568768"/>
    <lineage>
        <taxon>Bacteria</taxon>
        <taxon>Pseudomonadati</taxon>
        <taxon>Pseudomonadota</taxon>
        <taxon>Gammaproteobacteria</taxon>
        <taxon>Enterobacterales</taxon>
        <taxon>Pectobacteriaceae</taxon>
        <taxon>Dickeya</taxon>
    </lineage>
</organism>
<name>A0A5B8HSY9_9GAMM</name>
<dbReference type="PANTHER" id="PTHR30137:SF8">
    <property type="entry name" value="BLR5498 PROTEIN"/>
    <property type="match status" value="1"/>
</dbReference>
<dbReference type="Proteomes" id="UP000320591">
    <property type="component" value="Chromosome"/>
</dbReference>
<evidence type="ECO:0000256" key="1">
    <source>
        <dbReference type="ARBA" id="ARBA00023002"/>
    </source>
</evidence>
<evidence type="ECO:0000259" key="3">
    <source>
        <dbReference type="Pfam" id="PF00296"/>
    </source>
</evidence>
<evidence type="ECO:0000256" key="2">
    <source>
        <dbReference type="ARBA" id="ARBA00023033"/>
    </source>
</evidence>
<dbReference type="RefSeq" id="WP_146411589.1">
    <property type="nucleotide sequence ID" value="NZ_CP042220.2"/>
</dbReference>
<dbReference type="GO" id="GO:0005829">
    <property type="term" value="C:cytosol"/>
    <property type="evidence" value="ECO:0007669"/>
    <property type="project" value="TreeGrafter"/>
</dbReference>
<dbReference type="AlphaFoldDB" id="A0A5B8HSY9"/>
<dbReference type="InterPro" id="IPR036661">
    <property type="entry name" value="Luciferase-like_sf"/>
</dbReference>
<gene>
    <name evidence="4" type="ORF">Dpoa569_0003447</name>
</gene>
<proteinExistence type="predicted"/>
<dbReference type="STRING" id="568768.GCA_000406125_00501"/>
<dbReference type="InterPro" id="IPR050766">
    <property type="entry name" value="Bact_Lucif_Oxidored"/>
</dbReference>
<dbReference type="InterPro" id="IPR011251">
    <property type="entry name" value="Luciferase-like_dom"/>
</dbReference>
<reference evidence="4 5" key="1">
    <citation type="journal article" date="2019" name="Environ. Microbiol.">
        <title>The phytopathogenic nature of Dickeya aquatica 174/2 and the dynamic early evolution of Dickeya pathogenicity.</title>
        <authorList>
            <person name="Duprey A."/>
            <person name="Taib N."/>
            <person name="Leonard S."/>
            <person name="Garin T."/>
            <person name="Flandrois J.P."/>
            <person name="Nasser W."/>
            <person name="Brochier-Armanet C."/>
            <person name="Reverchon S."/>
        </authorList>
    </citation>
    <scope>NUCLEOTIDE SEQUENCE [LARGE SCALE GENOMIC DNA]</scope>
    <source>
        <strain evidence="4 5">NCPPB 569</strain>
    </source>
</reference>
<dbReference type="InterPro" id="IPR024011">
    <property type="entry name" value="Biosynth_lucif-like_mOase_dom"/>
</dbReference>
<dbReference type="GO" id="GO:0016705">
    <property type="term" value="F:oxidoreductase activity, acting on paired donors, with incorporation or reduction of molecular oxygen"/>
    <property type="evidence" value="ECO:0007669"/>
    <property type="project" value="InterPro"/>
</dbReference>
<keyword evidence="5" id="KW-1185">Reference proteome</keyword>
<evidence type="ECO:0000313" key="5">
    <source>
        <dbReference type="Proteomes" id="UP000320591"/>
    </source>
</evidence>
<dbReference type="CDD" id="cd00347">
    <property type="entry name" value="Flavin_utilizing_monoxygenases"/>
    <property type="match status" value="1"/>
</dbReference>
<dbReference type="Pfam" id="PF00296">
    <property type="entry name" value="Bac_luciferase"/>
    <property type="match status" value="1"/>
</dbReference>
<dbReference type="Gene3D" id="3.20.20.30">
    <property type="entry name" value="Luciferase-like domain"/>
    <property type="match status" value="1"/>
</dbReference>
<protein>
    <submittedName>
        <fullName evidence="4">LLM class flavin-dependent oxidoreductase</fullName>
    </submittedName>
</protein>
<dbReference type="NCBIfam" id="TIGR04020">
    <property type="entry name" value="seco_metab_LLM"/>
    <property type="match status" value="1"/>
</dbReference>
<dbReference type="SUPFAM" id="SSF51679">
    <property type="entry name" value="Bacterial luciferase-like"/>
    <property type="match status" value="1"/>
</dbReference>
<keyword evidence="2" id="KW-0503">Monooxygenase</keyword>
<accession>A0A5B8HSY9</accession>
<dbReference type="EMBL" id="CP042220">
    <property type="protein sequence ID" value="QDX31426.1"/>
    <property type="molecule type" value="Genomic_DNA"/>
</dbReference>